<feature type="active site" description="Charge relay system" evidence="5">
    <location>
        <position position="408"/>
    </location>
</feature>
<dbReference type="GO" id="GO:0004252">
    <property type="term" value="F:serine-type endopeptidase activity"/>
    <property type="evidence" value="ECO:0007669"/>
    <property type="project" value="UniProtKB-UniRule"/>
</dbReference>
<dbReference type="Gene3D" id="3.40.50.200">
    <property type="entry name" value="Peptidase S8/S53 domain"/>
    <property type="match status" value="1"/>
</dbReference>
<dbReference type="PANTHER" id="PTHR43399:SF4">
    <property type="entry name" value="CELL WALL-ASSOCIATED PROTEASE"/>
    <property type="match status" value="1"/>
</dbReference>
<dbReference type="InterPro" id="IPR023828">
    <property type="entry name" value="Peptidase_S8_Ser-AS"/>
</dbReference>
<proteinExistence type="inferred from homology"/>
<dbReference type="RefSeq" id="WP_197446182.1">
    <property type="nucleotide sequence ID" value="NZ_CP036426.1"/>
</dbReference>
<dbReference type="InterPro" id="IPR022398">
    <property type="entry name" value="Peptidase_S8_His-AS"/>
</dbReference>
<sequence precursor="true">MLSMVRACVFVPAAVLMSAGSHAIHAAQDDKVQSSAVAFATNPEVLIRYEAGRSAEARRAAEEAGFEILEDYEPGLYLRTRPGPGTRSVAARAVAASSAEAVLRIEPNYIVSIPEPIGPRRPNPAAAASPRSPAAAPSTSAATPDDPRLAELWGMENIRAAIAWETGHESPVVVGVIDTGVDYTHEDLRDNIWVNPNETPGDGVDDDMNGIADDVHGARFDGGVGTGDPMDDNAHGTHCAGTIGAVGDNAVGVAGVNWKVRIMALKFLRANGSGTTDDAIRCIDYAVAQKRNGVDLRVLSNSWGGGGRSTLLEEAIARAEAEEILFVAAAGNSSQDNDRTDNYPSNYPLESIIAVASINVREEMSWFSSFGFETVDLAAPGGTLESEDADDILSTVPGNAYDFFAGTSMATPHVAGAVALAWAHPDHSGKSAAEMKELILDNARSIPSLSGRCVTGATLDLTFLGDGGPPPPETPDDLAYFGREAEQAGAFGLNSSTGSAIYMLGGTVYQSNLTFLGEEVTPDGHLGWVYREDYPFAPFDFLFTKDPIGLAPYHRVYARPAEEIGVPFGWMLDASRGEVLGVTDAGIRSERRRQLEEIRARSAERDADRP</sequence>
<keyword evidence="3 5" id="KW-0378">Hydrolase</keyword>
<keyword evidence="4 5" id="KW-0720">Serine protease</keyword>
<dbReference type="Pfam" id="PF00082">
    <property type="entry name" value="Peptidase_S8"/>
    <property type="match status" value="1"/>
</dbReference>
<accession>A0A518H5K8</accession>
<feature type="domain" description="Peptidase S8/S53" evidence="9">
    <location>
        <begin position="172"/>
        <end position="445"/>
    </location>
</feature>
<dbReference type="Proteomes" id="UP000317835">
    <property type="component" value="Chromosome"/>
</dbReference>
<dbReference type="PROSITE" id="PS51892">
    <property type="entry name" value="SUBTILASE"/>
    <property type="match status" value="1"/>
</dbReference>
<evidence type="ECO:0000256" key="3">
    <source>
        <dbReference type="ARBA" id="ARBA00022801"/>
    </source>
</evidence>
<dbReference type="PROSITE" id="PS00136">
    <property type="entry name" value="SUBTILASE_ASP"/>
    <property type="match status" value="1"/>
</dbReference>
<evidence type="ECO:0000256" key="5">
    <source>
        <dbReference type="PROSITE-ProRule" id="PRU01240"/>
    </source>
</evidence>
<evidence type="ECO:0000256" key="6">
    <source>
        <dbReference type="RuleBase" id="RU003355"/>
    </source>
</evidence>
<feature type="active site" description="Charge relay system" evidence="5">
    <location>
        <position position="178"/>
    </location>
</feature>
<organism evidence="10 11">
    <name type="scientific">Tautonia plasticadhaerens</name>
    <dbReference type="NCBI Taxonomy" id="2527974"/>
    <lineage>
        <taxon>Bacteria</taxon>
        <taxon>Pseudomonadati</taxon>
        <taxon>Planctomycetota</taxon>
        <taxon>Planctomycetia</taxon>
        <taxon>Isosphaerales</taxon>
        <taxon>Isosphaeraceae</taxon>
        <taxon>Tautonia</taxon>
    </lineage>
</organism>
<protein>
    <submittedName>
        <fullName evidence="10">Intracellular serine protease</fullName>
        <ecNumber evidence="10">3.4.21.-</ecNumber>
    </submittedName>
</protein>
<dbReference type="SUPFAM" id="SSF52743">
    <property type="entry name" value="Subtilisin-like"/>
    <property type="match status" value="1"/>
</dbReference>
<evidence type="ECO:0000256" key="8">
    <source>
        <dbReference type="SAM" id="SignalP"/>
    </source>
</evidence>
<dbReference type="KEGG" id="tpla:ElP_40380"/>
<gene>
    <name evidence="10" type="primary">isp</name>
    <name evidence="10" type="ORF">ElP_40380</name>
</gene>
<dbReference type="PANTHER" id="PTHR43399">
    <property type="entry name" value="SUBTILISIN-RELATED"/>
    <property type="match status" value="1"/>
</dbReference>
<dbReference type="PROSITE" id="PS00137">
    <property type="entry name" value="SUBTILASE_HIS"/>
    <property type="match status" value="1"/>
</dbReference>
<dbReference type="InterPro" id="IPR051048">
    <property type="entry name" value="Peptidase_S8/S53_subtilisin"/>
</dbReference>
<dbReference type="PRINTS" id="PR00723">
    <property type="entry name" value="SUBTILISIN"/>
</dbReference>
<dbReference type="InterPro" id="IPR036852">
    <property type="entry name" value="Peptidase_S8/S53_dom_sf"/>
</dbReference>
<dbReference type="InterPro" id="IPR034204">
    <property type="entry name" value="PfSUB1-like_cat_dom"/>
</dbReference>
<evidence type="ECO:0000259" key="9">
    <source>
        <dbReference type="Pfam" id="PF00082"/>
    </source>
</evidence>
<evidence type="ECO:0000256" key="1">
    <source>
        <dbReference type="ARBA" id="ARBA00011073"/>
    </source>
</evidence>
<feature type="signal peptide" evidence="8">
    <location>
        <begin position="1"/>
        <end position="23"/>
    </location>
</feature>
<keyword evidence="2 5" id="KW-0645">Protease</keyword>
<dbReference type="AlphaFoldDB" id="A0A518H5K8"/>
<dbReference type="InterPro" id="IPR015500">
    <property type="entry name" value="Peptidase_S8_subtilisin-rel"/>
</dbReference>
<evidence type="ECO:0000313" key="11">
    <source>
        <dbReference type="Proteomes" id="UP000317835"/>
    </source>
</evidence>
<feature type="compositionally biased region" description="Low complexity" evidence="7">
    <location>
        <begin position="123"/>
        <end position="144"/>
    </location>
</feature>
<keyword evidence="8" id="KW-0732">Signal</keyword>
<feature type="chain" id="PRO_5021926310" evidence="8">
    <location>
        <begin position="24"/>
        <end position="610"/>
    </location>
</feature>
<feature type="region of interest" description="Disordered" evidence="7">
    <location>
        <begin position="114"/>
        <end position="146"/>
    </location>
</feature>
<dbReference type="EMBL" id="CP036426">
    <property type="protein sequence ID" value="QDV36124.1"/>
    <property type="molecule type" value="Genomic_DNA"/>
</dbReference>
<evidence type="ECO:0000313" key="10">
    <source>
        <dbReference type="EMBL" id="QDV36124.1"/>
    </source>
</evidence>
<dbReference type="CDD" id="cd07473">
    <property type="entry name" value="Peptidases_S8_Subtilisin_like"/>
    <property type="match status" value="1"/>
</dbReference>
<feature type="active site" description="Charge relay system" evidence="5">
    <location>
        <position position="235"/>
    </location>
</feature>
<comment type="similarity">
    <text evidence="1 5 6">Belongs to the peptidase S8 family.</text>
</comment>
<reference evidence="10 11" key="1">
    <citation type="submission" date="2019-02" db="EMBL/GenBank/DDBJ databases">
        <title>Deep-cultivation of Planctomycetes and their phenomic and genomic characterization uncovers novel biology.</title>
        <authorList>
            <person name="Wiegand S."/>
            <person name="Jogler M."/>
            <person name="Boedeker C."/>
            <person name="Pinto D."/>
            <person name="Vollmers J."/>
            <person name="Rivas-Marin E."/>
            <person name="Kohn T."/>
            <person name="Peeters S.H."/>
            <person name="Heuer A."/>
            <person name="Rast P."/>
            <person name="Oberbeckmann S."/>
            <person name="Bunk B."/>
            <person name="Jeske O."/>
            <person name="Meyerdierks A."/>
            <person name="Storesund J.E."/>
            <person name="Kallscheuer N."/>
            <person name="Luecker S."/>
            <person name="Lage O.M."/>
            <person name="Pohl T."/>
            <person name="Merkel B.J."/>
            <person name="Hornburger P."/>
            <person name="Mueller R.-W."/>
            <person name="Bruemmer F."/>
            <person name="Labrenz M."/>
            <person name="Spormann A.M."/>
            <person name="Op den Camp H."/>
            <person name="Overmann J."/>
            <person name="Amann R."/>
            <person name="Jetten M.S.M."/>
            <person name="Mascher T."/>
            <person name="Medema M.H."/>
            <person name="Devos D.P."/>
            <person name="Kaster A.-K."/>
            <person name="Ovreas L."/>
            <person name="Rohde M."/>
            <person name="Galperin M.Y."/>
            <person name="Jogler C."/>
        </authorList>
    </citation>
    <scope>NUCLEOTIDE SEQUENCE [LARGE SCALE GENOMIC DNA]</scope>
    <source>
        <strain evidence="10 11">ElP</strain>
    </source>
</reference>
<evidence type="ECO:0000256" key="4">
    <source>
        <dbReference type="ARBA" id="ARBA00022825"/>
    </source>
</evidence>
<dbReference type="GO" id="GO:0006508">
    <property type="term" value="P:proteolysis"/>
    <property type="evidence" value="ECO:0007669"/>
    <property type="project" value="UniProtKB-KW"/>
</dbReference>
<name>A0A518H5K8_9BACT</name>
<dbReference type="EC" id="3.4.21.-" evidence="10"/>
<keyword evidence="11" id="KW-1185">Reference proteome</keyword>
<dbReference type="PROSITE" id="PS00138">
    <property type="entry name" value="SUBTILASE_SER"/>
    <property type="match status" value="1"/>
</dbReference>
<dbReference type="InterPro" id="IPR023827">
    <property type="entry name" value="Peptidase_S8_Asp-AS"/>
</dbReference>
<evidence type="ECO:0000256" key="7">
    <source>
        <dbReference type="SAM" id="MobiDB-lite"/>
    </source>
</evidence>
<dbReference type="InterPro" id="IPR000209">
    <property type="entry name" value="Peptidase_S8/S53_dom"/>
</dbReference>
<evidence type="ECO:0000256" key="2">
    <source>
        <dbReference type="ARBA" id="ARBA00022670"/>
    </source>
</evidence>